<evidence type="ECO:0000313" key="2">
    <source>
        <dbReference type="Proteomes" id="UP000826271"/>
    </source>
</evidence>
<protein>
    <submittedName>
        <fullName evidence="1">Uncharacterized protein</fullName>
    </submittedName>
</protein>
<comment type="caution">
    <text evidence="1">The sequence shown here is derived from an EMBL/GenBank/DDBJ whole genome shotgun (WGS) entry which is preliminary data.</text>
</comment>
<evidence type="ECO:0000313" key="1">
    <source>
        <dbReference type="EMBL" id="KAG8378954.1"/>
    </source>
</evidence>
<dbReference type="EMBL" id="WHWC01000007">
    <property type="protein sequence ID" value="KAG8378954.1"/>
    <property type="molecule type" value="Genomic_DNA"/>
</dbReference>
<proteinExistence type="predicted"/>
<reference evidence="1" key="1">
    <citation type="submission" date="2019-10" db="EMBL/GenBank/DDBJ databases">
        <authorList>
            <person name="Zhang R."/>
            <person name="Pan Y."/>
            <person name="Wang J."/>
            <person name="Ma R."/>
            <person name="Yu S."/>
        </authorList>
    </citation>
    <scope>NUCLEOTIDE SEQUENCE</scope>
    <source>
        <strain evidence="1">LA-IB0</strain>
        <tissue evidence="1">Leaf</tissue>
    </source>
</reference>
<dbReference type="AlphaFoldDB" id="A0AAV6X9A3"/>
<accession>A0AAV6X9A3</accession>
<sequence>MTRIIEWIASILNHSQVGRVVGPIVQPNVSVHLQVWAQFESSQFVRVEGTDILAFWEPCPRIEHENLPRGKISSMLSKAGVPLHKQEFMVDRISGRADEIANADYNKDKKVLPMIVSISVVACFCYDTAVC</sequence>
<keyword evidence="2" id="KW-1185">Reference proteome</keyword>
<organism evidence="1 2">
    <name type="scientific">Buddleja alternifolia</name>
    <dbReference type="NCBI Taxonomy" id="168488"/>
    <lineage>
        <taxon>Eukaryota</taxon>
        <taxon>Viridiplantae</taxon>
        <taxon>Streptophyta</taxon>
        <taxon>Embryophyta</taxon>
        <taxon>Tracheophyta</taxon>
        <taxon>Spermatophyta</taxon>
        <taxon>Magnoliopsida</taxon>
        <taxon>eudicotyledons</taxon>
        <taxon>Gunneridae</taxon>
        <taxon>Pentapetalae</taxon>
        <taxon>asterids</taxon>
        <taxon>lamiids</taxon>
        <taxon>Lamiales</taxon>
        <taxon>Scrophulariaceae</taxon>
        <taxon>Buddlejeae</taxon>
        <taxon>Buddleja</taxon>
    </lineage>
</organism>
<dbReference type="Proteomes" id="UP000826271">
    <property type="component" value="Unassembled WGS sequence"/>
</dbReference>
<name>A0AAV6X9A3_9LAMI</name>
<gene>
    <name evidence="1" type="ORF">BUALT_Bualt07G0038200</name>
</gene>